<protein>
    <submittedName>
        <fullName evidence="1">Uncharacterized protein</fullName>
    </submittedName>
</protein>
<accession>A0A448WFD8</accession>
<reference evidence="1" key="1">
    <citation type="submission" date="2018-11" db="EMBL/GenBank/DDBJ databases">
        <authorList>
            <consortium name="Pathogen Informatics"/>
        </authorList>
    </citation>
    <scope>NUCLEOTIDE SEQUENCE</scope>
</reference>
<organism evidence="1 2">
    <name type="scientific">Protopolystoma xenopodis</name>
    <dbReference type="NCBI Taxonomy" id="117903"/>
    <lineage>
        <taxon>Eukaryota</taxon>
        <taxon>Metazoa</taxon>
        <taxon>Spiralia</taxon>
        <taxon>Lophotrochozoa</taxon>
        <taxon>Platyhelminthes</taxon>
        <taxon>Monogenea</taxon>
        <taxon>Polyopisthocotylea</taxon>
        <taxon>Polystomatidea</taxon>
        <taxon>Polystomatidae</taxon>
        <taxon>Protopolystoma</taxon>
    </lineage>
</organism>
<sequence length="270" mass="29931">MDITPACHSGIKWLSRYFNAWPTLSVDDDSSGEGNHLDKSEGNLLSVRTAAGPQNEYQAPMNISTSEQSSDYNSVYSASPLRLNEGVLPTKSPRQLLEASQSLLDVSPEAGSPTGISCRHRLSDHNTWRQGIARYILPPSTYPSHDAVAPSWTAATRPRNHTSLISSLSHSSYVNLCHSSSSHEDLVRFPGLAVLRELLVLRGEEAFIQRGETMEGKLKSNKWERIFGQRKKYFRRLVLGEAQQAAELLRMRNNLAVDGLGVRMLEISVG</sequence>
<dbReference type="EMBL" id="CAAALY010008504">
    <property type="protein sequence ID" value="VEL10263.1"/>
    <property type="molecule type" value="Genomic_DNA"/>
</dbReference>
<name>A0A448WFD8_9PLAT</name>
<comment type="caution">
    <text evidence="1">The sequence shown here is derived from an EMBL/GenBank/DDBJ whole genome shotgun (WGS) entry which is preliminary data.</text>
</comment>
<evidence type="ECO:0000313" key="2">
    <source>
        <dbReference type="Proteomes" id="UP000784294"/>
    </source>
</evidence>
<dbReference type="Proteomes" id="UP000784294">
    <property type="component" value="Unassembled WGS sequence"/>
</dbReference>
<evidence type="ECO:0000313" key="1">
    <source>
        <dbReference type="EMBL" id="VEL10263.1"/>
    </source>
</evidence>
<keyword evidence="2" id="KW-1185">Reference proteome</keyword>
<proteinExistence type="predicted"/>
<dbReference type="AlphaFoldDB" id="A0A448WFD8"/>
<gene>
    <name evidence="1" type="ORF">PXEA_LOCUS3703</name>
</gene>